<evidence type="ECO:0000313" key="12">
    <source>
        <dbReference type="EMBL" id="ACZ41030.1"/>
    </source>
</evidence>
<dbReference type="CDD" id="cd01065">
    <property type="entry name" value="NAD_bind_Shikimate_DH"/>
    <property type="match status" value="1"/>
</dbReference>
<dbReference type="AlphaFoldDB" id="D1CDM4"/>
<dbReference type="InterPro" id="IPR046346">
    <property type="entry name" value="Aminoacid_DH-like_N_sf"/>
</dbReference>
<sequence length="289" mass="31780">MKQVGVIGYPIKHSISPVFQQAAFDALGIEAIYKAYEVPPEDLRSFFFNLRNGNWLGVNVTIPHKSAAAKLADERSQEVSFTGAANTIISMNGRLKAHNTDISGFILALEENGFQIKSKRAVVLGSGGTTRAVVYALAICEAQSIAVIGRSQDKVHSLISELKPFFEHKQVTVTGHSWEKDSIRRQIQNSDILINTTPIGMKGTDQEHLSPVSKEDLSSDLIVFDVVYNPIMTPLLTYAKDVGASTISGIEMLIYQGAESFRLWTGQEPPVDIMRKAAIKAMEEKSRDV</sequence>
<dbReference type="SUPFAM" id="SSF53223">
    <property type="entry name" value="Aminoacid dehydrogenase-like, N-terminal domain"/>
    <property type="match status" value="1"/>
</dbReference>
<dbReference type="EC" id="1.1.1.25" evidence="2 8"/>
<evidence type="ECO:0000259" key="11">
    <source>
        <dbReference type="Pfam" id="PF18317"/>
    </source>
</evidence>
<comment type="caution">
    <text evidence="8">Lacks conserved residue(s) required for the propagation of feature annotation.</text>
</comment>
<evidence type="ECO:0000313" key="13">
    <source>
        <dbReference type="Proteomes" id="UP000000323"/>
    </source>
</evidence>
<dbReference type="GO" id="GO:0050661">
    <property type="term" value="F:NADP binding"/>
    <property type="evidence" value="ECO:0007669"/>
    <property type="project" value="InterPro"/>
</dbReference>
<feature type="binding site" evidence="8">
    <location>
        <position position="101"/>
    </location>
    <ligand>
        <name>shikimate</name>
        <dbReference type="ChEBI" id="CHEBI:36208"/>
    </ligand>
</feature>
<comment type="subunit">
    <text evidence="8">Homodimer.</text>
</comment>
<comment type="similarity">
    <text evidence="8">Belongs to the shikimate dehydrogenase family.</text>
</comment>
<dbReference type="Pfam" id="PF01488">
    <property type="entry name" value="Shikimate_DH"/>
    <property type="match status" value="1"/>
</dbReference>
<dbReference type="UniPathway" id="UPA00053">
    <property type="reaction ID" value="UER00087"/>
</dbReference>
<dbReference type="NCBIfam" id="TIGR00507">
    <property type="entry name" value="aroE"/>
    <property type="match status" value="1"/>
</dbReference>
<feature type="domain" description="Quinate/shikimate 5-dehydrogenase/glutamyl-tRNA reductase" evidence="9">
    <location>
        <begin position="114"/>
        <end position="226"/>
    </location>
</feature>
<dbReference type="STRING" id="525904.Tter_0108"/>
<keyword evidence="5 8" id="KW-0560">Oxidoreductase</keyword>
<dbReference type="GO" id="GO:0004764">
    <property type="term" value="F:shikimate 3-dehydrogenase (NADP+) activity"/>
    <property type="evidence" value="ECO:0007669"/>
    <property type="project" value="UniProtKB-UniRule"/>
</dbReference>
<keyword evidence="13" id="KW-1185">Reference proteome</keyword>
<dbReference type="GO" id="GO:0019632">
    <property type="term" value="P:shikimate metabolic process"/>
    <property type="evidence" value="ECO:0007669"/>
    <property type="project" value="InterPro"/>
</dbReference>
<feature type="domain" description="SDH C-terminal" evidence="11">
    <location>
        <begin position="249"/>
        <end position="278"/>
    </location>
</feature>
<comment type="catalytic activity">
    <reaction evidence="7 8">
        <text>shikimate + NADP(+) = 3-dehydroshikimate + NADPH + H(+)</text>
        <dbReference type="Rhea" id="RHEA:17737"/>
        <dbReference type="ChEBI" id="CHEBI:15378"/>
        <dbReference type="ChEBI" id="CHEBI:16630"/>
        <dbReference type="ChEBI" id="CHEBI:36208"/>
        <dbReference type="ChEBI" id="CHEBI:57783"/>
        <dbReference type="ChEBI" id="CHEBI:58349"/>
        <dbReference type="EC" id="1.1.1.25"/>
    </reaction>
</comment>
<dbReference type="Gene3D" id="3.40.50.720">
    <property type="entry name" value="NAD(P)-binding Rossmann-like Domain"/>
    <property type="match status" value="1"/>
</dbReference>
<name>D1CDM4_THET1</name>
<evidence type="ECO:0000259" key="10">
    <source>
        <dbReference type="Pfam" id="PF08501"/>
    </source>
</evidence>
<feature type="active site" description="Proton acceptor" evidence="8">
    <location>
        <position position="65"/>
    </location>
</feature>
<organism evidence="12 13">
    <name type="scientific">Thermobaculum terrenum (strain ATCC BAA-798 / CCMEE 7001 / YNP1)</name>
    <dbReference type="NCBI Taxonomy" id="525904"/>
    <lineage>
        <taxon>Bacteria</taxon>
        <taxon>Bacillati</taxon>
        <taxon>Chloroflexota</taxon>
        <taxon>Chloroflexia</taxon>
        <taxon>Candidatus Thermobaculales</taxon>
        <taxon>Candidatus Thermobaculaceae</taxon>
        <taxon>Thermobaculum</taxon>
    </lineage>
</organism>
<dbReference type="SUPFAM" id="SSF51735">
    <property type="entry name" value="NAD(P)-binding Rossmann-fold domains"/>
    <property type="match status" value="1"/>
</dbReference>
<dbReference type="Gene3D" id="3.40.50.10860">
    <property type="entry name" value="Leucine Dehydrogenase, chain A, domain 1"/>
    <property type="match status" value="1"/>
</dbReference>
<feature type="binding site" evidence="8">
    <location>
        <position position="226"/>
    </location>
    <ligand>
        <name>NADP(+)</name>
        <dbReference type="ChEBI" id="CHEBI:58349"/>
    </ligand>
</feature>
<keyword evidence="6 8" id="KW-0057">Aromatic amino acid biosynthesis</keyword>
<keyword evidence="3 8" id="KW-0028">Amino-acid biosynthesis</keyword>
<dbReference type="PANTHER" id="PTHR21089:SF1">
    <property type="entry name" value="BIFUNCTIONAL 3-DEHYDROQUINATE DEHYDRATASE_SHIKIMATE DEHYDROGENASE, CHLOROPLASTIC"/>
    <property type="match status" value="1"/>
</dbReference>
<dbReference type="eggNOG" id="COG0169">
    <property type="taxonomic scope" value="Bacteria"/>
</dbReference>
<dbReference type="KEGG" id="ttr:Tter_0108"/>
<evidence type="ECO:0000256" key="2">
    <source>
        <dbReference type="ARBA" id="ARBA00012962"/>
    </source>
</evidence>
<dbReference type="InterPro" id="IPR041121">
    <property type="entry name" value="SDH_C"/>
</dbReference>
<dbReference type="Pfam" id="PF08501">
    <property type="entry name" value="Shikimate_dh_N"/>
    <property type="match status" value="1"/>
</dbReference>
<evidence type="ECO:0000256" key="3">
    <source>
        <dbReference type="ARBA" id="ARBA00022605"/>
    </source>
</evidence>
<dbReference type="GO" id="GO:0009423">
    <property type="term" value="P:chorismate biosynthetic process"/>
    <property type="evidence" value="ECO:0007669"/>
    <property type="project" value="UniProtKB-UniRule"/>
</dbReference>
<dbReference type="GO" id="GO:0009073">
    <property type="term" value="P:aromatic amino acid family biosynthetic process"/>
    <property type="evidence" value="ECO:0007669"/>
    <property type="project" value="UniProtKB-KW"/>
</dbReference>
<gene>
    <name evidence="8" type="primary">aroE</name>
    <name evidence="12" type="ordered locus">Tter_0108</name>
</gene>
<evidence type="ECO:0000259" key="9">
    <source>
        <dbReference type="Pfam" id="PF01488"/>
    </source>
</evidence>
<dbReference type="HOGENOM" id="CLU_044063_4_1_0"/>
<evidence type="ECO:0000256" key="4">
    <source>
        <dbReference type="ARBA" id="ARBA00022857"/>
    </source>
</evidence>
<accession>D1CDM4</accession>
<comment type="function">
    <text evidence="8">Involved in the biosynthesis of the chorismate, which leads to the biosynthesis of aromatic amino acids. Catalyzes the reversible NADPH linked reduction of 3-dehydroshikimate (DHSA) to yield shikimate (SA).</text>
</comment>
<dbReference type="InterPro" id="IPR022893">
    <property type="entry name" value="Shikimate_DH_fam"/>
</dbReference>
<feature type="binding site" evidence="8">
    <location>
        <position position="86"/>
    </location>
    <ligand>
        <name>shikimate</name>
        <dbReference type="ChEBI" id="CHEBI:36208"/>
    </ligand>
</feature>
<feature type="binding site" evidence="8">
    <location>
        <begin position="14"/>
        <end position="16"/>
    </location>
    <ligand>
        <name>shikimate</name>
        <dbReference type="ChEBI" id="CHEBI:36208"/>
    </ligand>
</feature>
<dbReference type="InterPro" id="IPR013708">
    <property type="entry name" value="Shikimate_DH-bd_N"/>
</dbReference>
<evidence type="ECO:0000256" key="6">
    <source>
        <dbReference type="ARBA" id="ARBA00023141"/>
    </source>
</evidence>
<feature type="binding site" evidence="8">
    <location>
        <position position="61"/>
    </location>
    <ligand>
        <name>shikimate</name>
        <dbReference type="ChEBI" id="CHEBI:36208"/>
    </ligand>
</feature>
<dbReference type="HAMAP" id="MF_00222">
    <property type="entry name" value="Shikimate_DH_AroE"/>
    <property type="match status" value="1"/>
</dbReference>
<comment type="pathway">
    <text evidence="1 8">Metabolic intermediate biosynthesis; chorismate biosynthesis; chorismate from D-erythrose 4-phosphate and phosphoenolpyruvate: step 4/7.</text>
</comment>
<feature type="binding site" evidence="8">
    <location>
        <position position="256"/>
    </location>
    <ligand>
        <name>shikimate</name>
        <dbReference type="ChEBI" id="CHEBI:36208"/>
    </ligand>
</feature>
<feature type="binding site" evidence="8">
    <location>
        <position position="228"/>
    </location>
    <ligand>
        <name>shikimate</name>
        <dbReference type="ChEBI" id="CHEBI:36208"/>
    </ligand>
</feature>
<reference evidence="13" key="1">
    <citation type="journal article" date="2010" name="Stand. Genomic Sci.">
        <title>Complete genome sequence of 'Thermobaculum terrenum' type strain (YNP1).</title>
        <authorList>
            <person name="Kiss H."/>
            <person name="Cleland D."/>
            <person name="Lapidus A."/>
            <person name="Lucas S."/>
            <person name="Glavina Del Rio T."/>
            <person name="Nolan M."/>
            <person name="Tice H."/>
            <person name="Han C."/>
            <person name="Goodwin L."/>
            <person name="Pitluck S."/>
            <person name="Liolios K."/>
            <person name="Ivanova N."/>
            <person name="Mavromatis K."/>
            <person name="Ovchinnikova G."/>
            <person name="Pati A."/>
            <person name="Chen A."/>
            <person name="Palaniappan K."/>
            <person name="Land M."/>
            <person name="Hauser L."/>
            <person name="Chang Y."/>
            <person name="Jeffries C."/>
            <person name="Lu M."/>
            <person name="Brettin T."/>
            <person name="Detter J."/>
            <person name="Goker M."/>
            <person name="Tindall B."/>
            <person name="Beck B."/>
            <person name="McDermott T."/>
            <person name="Woyke T."/>
            <person name="Bristow J."/>
            <person name="Eisen J."/>
            <person name="Markowitz V."/>
            <person name="Hugenholtz P."/>
            <person name="Kyrpides N."/>
            <person name="Klenk H."/>
            <person name="Cheng J."/>
        </authorList>
    </citation>
    <scope>NUCLEOTIDE SEQUENCE [LARGE SCALE GENOMIC DNA]</scope>
    <source>
        <strain evidence="13">ATCC BAA-798 / YNP1</strain>
    </source>
</reference>
<dbReference type="GO" id="GO:0008652">
    <property type="term" value="P:amino acid biosynthetic process"/>
    <property type="evidence" value="ECO:0007669"/>
    <property type="project" value="UniProtKB-KW"/>
</dbReference>
<dbReference type="InterPro" id="IPR036291">
    <property type="entry name" value="NAD(P)-bd_dom_sf"/>
</dbReference>
<dbReference type="InterPro" id="IPR011342">
    <property type="entry name" value="Shikimate_DH"/>
</dbReference>
<dbReference type="NCBIfam" id="NF001319">
    <property type="entry name" value="PRK00258.3-3"/>
    <property type="match status" value="1"/>
</dbReference>
<dbReference type="PANTHER" id="PTHR21089">
    <property type="entry name" value="SHIKIMATE DEHYDROGENASE"/>
    <property type="match status" value="1"/>
</dbReference>
<dbReference type="RefSeq" id="WP_012874065.1">
    <property type="nucleotide sequence ID" value="NC_013525.1"/>
</dbReference>
<dbReference type="NCBIfam" id="NF001314">
    <property type="entry name" value="PRK00258.2-2"/>
    <property type="match status" value="1"/>
</dbReference>
<evidence type="ECO:0000256" key="7">
    <source>
        <dbReference type="ARBA" id="ARBA00049442"/>
    </source>
</evidence>
<evidence type="ECO:0000256" key="1">
    <source>
        <dbReference type="ARBA" id="ARBA00004871"/>
    </source>
</evidence>
<dbReference type="Proteomes" id="UP000000323">
    <property type="component" value="Chromosome 1"/>
</dbReference>
<dbReference type="EMBL" id="CP001825">
    <property type="protein sequence ID" value="ACZ41030.1"/>
    <property type="molecule type" value="Genomic_DNA"/>
</dbReference>
<feature type="domain" description="Shikimate dehydrogenase substrate binding N-terminal" evidence="10">
    <location>
        <begin position="6"/>
        <end position="88"/>
    </location>
</feature>
<evidence type="ECO:0000256" key="8">
    <source>
        <dbReference type="HAMAP-Rule" id="MF_00222"/>
    </source>
</evidence>
<protein>
    <recommendedName>
        <fullName evidence="2 8">Shikimate dehydrogenase (NADP(+))</fullName>
        <shortName evidence="8">SDH</shortName>
        <ecNumber evidence="2 8">1.1.1.25</ecNumber>
    </recommendedName>
</protein>
<dbReference type="Pfam" id="PF18317">
    <property type="entry name" value="SDH_C"/>
    <property type="match status" value="1"/>
</dbReference>
<evidence type="ECO:0000256" key="5">
    <source>
        <dbReference type="ARBA" id="ARBA00023002"/>
    </source>
</evidence>
<keyword evidence="4 8" id="KW-0521">NADP</keyword>
<feature type="binding site" evidence="8">
    <location>
        <position position="249"/>
    </location>
    <ligand>
        <name>NADP(+)</name>
        <dbReference type="ChEBI" id="CHEBI:58349"/>
    </ligand>
</feature>
<proteinExistence type="inferred from homology"/>
<dbReference type="InterPro" id="IPR006151">
    <property type="entry name" value="Shikm_DH/Glu-tRNA_Rdtase"/>
</dbReference>